<name>A0ABD0KSS3_9CAEN</name>
<dbReference type="EMBL" id="JACVVK020000129">
    <property type="protein sequence ID" value="KAK7490220.1"/>
    <property type="molecule type" value="Genomic_DNA"/>
</dbReference>
<proteinExistence type="predicted"/>
<reference evidence="1 2" key="1">
    <citation type="journal article" date="2023" name="Sci. Data">
        <title>Genome assembly of the Korean intertidal mud-creeper Batillaria attramentaria.</title>
        <authorList>
            <person name="Patra A.K."/>
            <person name="Ho P.T."/>
            <person name="Jun S."/>
            <person name="Lee S.J."/>
            <person name="Kim Y."/>
            <person name="Won Y.J."/>
        </authorList>
    </citation>
    <scope>NUCLEOTIDE SEQUENCE [LARGE SCALE GENOMIC DNA]</scope>
    <source>
        <strain evidence="1">Wonlab-2016</strain>
    </source>
</reference>
<comment type="caution">
    <text evidence="1">The sequence shown here is derived from an EMBL/GenBank/DDBJ whole genome shotgun (WGS) entry which is preliminary data.</text>
</comment>
<dbReference type="AlphaFoldDB" id="A0ABD0KSS3"/>
<accession>A0ABD0KSS3</accession>
<keyword evidence="2" id="KW-1185">Reference proteome</keyword>
<protein>
    <submittedName>
        <fullName evidence="1">Uncharacterized protein</fullName>
    </submittedName>
</protein>
<sequence>MFATSVMYGVCEWQKLQLWLINEPSSAYHSEDMDGFHRKTMSTLSDIFLSGDWSVWAGGAVWLSMKCLLPEAWRTGRKLWFFDACLDIQHILWLALTNTMVLSQF</sequence>
<evidence type="ECO:0000313" key="2">
    <source>
        <dbReference type="Proteomes" id="UP001519460"/>
    </source>
</evidence>
<dbReference type="Proteomes" id="UP001519460">
    <property type="component" value="Unassembled WGS sequence"/>
</dbReference>
<gene>
    <name evidence="1" type="ORF">BaRGS_00018565</name>
</gene>
<organism evidence="1 2">
    <name type="scientific">Batillaria attramentaria</name>
    <dbReference type="NCBI Taxonomy" id="370345"/>
    <lineage>
        <taxon>Eukaryota</taxon>
        <taxon>Metazoa</taxon>
        <taxon>Spiralia</taxon>
        <taxon>Lophotrochozoa</taxon>
        <taxon>Mollusca</taxon>
        <taxon>Gastropoda</taxon>
        <taxon>Caenogastropoda</taxon>
        <taxon>Sorbeoconcha</taxon>
        <taxon>Cerithioidea</taxon>
        <taxon>Batillariidae</taxon>
        <taxon>Batillaria</taxon>
    </lineage>
</organism>
<evidence type="ECO:0000313" key="1">
    <source>
        <dbReference type="EMBL" id="KAK7490220.1"/>
    </source>
</evidence>